<sequence length="152" mass="17109">MRQLTELRAEVDWLRAGCQAAQQRALRIVDTAYANWWKNPSHFRRPTFRSKFDAQGFGLAGANNFNLRQVNAKWGEVRVPKVGWVRFRLTRPWPEVSAAKSCRFTLDPSGRWHVSFPSAQPPIDRAATGAVVGIDRGVANTLAASNEVMHHA</sequence>
<comment type="caution">
    <text evidence="1">The sequence shown here is derived from an EMBL/GenBank/DDBJ whole genome shotgun (WGS) entry which is preliminary data.</text>
</comment>
<organism evidence="1">
    <name type="scientific">mine drainage metagenome</name>
    <dbReference type="NCBI Taxonomy" id="410659"/>
    <lineage>
        <taxon>unclassified sequences</taxon>
        <taxon>metagenomes</taxon>
        <taxon>ecological metagenomes</taxon>
    </lineage>
</organism>
<keyword evidence="1" id="KW-0489">Methyltransferase</keyword>
<feature type="non-terminal residue" evidence="1">
    <location>
        <position position="152"/>
    </location>
</feature>
<name>T0ZFQ5_9ZZZZ</name>
<dbReference type="EMBL" id="AUZZ01006208">
    <property type="protein sequence ID" value="EQD47031.1"/>
    <property type="molecule type" value="Genomic_DNA"/>
</dbReference>
<dbReference type="AlphaFoldDB" id="T0ZFQ5"/>
<evidence type="ECO:0000313" key="1">
    <source>
        <dbReference type="EMBL" id="EQD47031.1"/>
    </source>
</evidence>
<reference evidence="1" key="1">
    <citation type="submission" date="2013-08" db="EMBL/GenBank/DDBJ databases">
        <authorList>
            <person name="Mendez C."/>
            <person name="Richter M."/>
            <person name="Ferrer M."/>
            <person name="Sanchez J."/>
        </authorList>
    </citation>
    <scope>NUCLEOTIDE SEQUENCE</scope>
</reference>
<reference evidence="1" key="2">
    <citation type="journal article" date="2014" name="ISME J.">
        <title>Microbial stratification in low pH oxic and suboxic macroscopic growths along an acid mine drainage.</title>
        <authorList>
            <person name="Mendez-Garcia C."/>
            <person name="Mesa V."/>
            <person name="Sprenger R.R."/>
            <person name="Richter M."/>
            <person name="Diez M.S."/>
            <person name="Solano J."/>
            <person name="Bargiela R."/>
            <person name="Golyshina O.V."/>
            <person name="Manteca A."/>
            <person name="Ramos J.L."/>
            <person name="Gallego J.R."/>
            <person name="Llorente I."/>
            <person name="Martins Dos Santos V.A."/>
            <person name="Jensen O.N."/>
            <person name="Pelaez A.I."/>
            <person name="Sanchez J."/>
            <person name="Ferrer M."/>
        </authorList>
    </citation>
    <scope>NUCLEOTIDE SEQUENCE</scope>
</reference>
<protein>
    <submittedName>
        <fullName evidence="1">DNA (Cytosine-5-)-methyltransferase</fullName>
    </submittedName>
</protein>
<accession>T0ZFQ5</accession>
<dbReference type="GO" id="GO:0008168">
    <property type="term" value="F:methyltransferase activity"/>
    <property type="evidence" value="ECO:0007669"/>
    <property type="project" value="UniProtKB-KW"/>
</dbReference>
<keyword evidence="1" id="KW-0808">Transferase</keyword>
<proteinExistence type="predicted"/>
<gene>
    <name evidence="1" type="ORF">B2A_08615</name>
</gene>
<dbReference type="GO" id="GO:0032259">
    <property type="term" value="P:methylation"/>
    <property type="evidence" value="ECO:0007669"/>
    <property type="project" value="UniProtKB-KW"/>
</dbReference>